<sequence>MAIWGTVSKSGEMTLEDFKEWLKQFDVNGDGRISKSELKKVIKHAGKRFAFLKCHKGLKYADANHDCFIDDDEISKLAEFVSKNLGMKIAMC</sequence>
<proteinExistence type="predicted"/>
<dbReference type="Proteomes" id="UP000827976">
    <property type="component" value="Chromosome 6"/>
</dbReference>
<accession>A0ACB7VXS6</accession>
<dbReference type="EMBL" id="CM037016">
    <property type="protein sequence ID" value="KAH7679418.1"/>
    <property type="molecule type" value="Genomic_DNA"/>
</dbReference>
<comment type="caution">
    <text evidence="1">The sequence shown here is derived from an EMBL/GenBank/DDBJ whole genome shotgun (WGS) entry which is preliminary data.</text>
</comment>
<protein>
    <submittedName>
        <fullName evidence="1">EF-hand-containing protein</fullName>
    </submittedName>
</protein>
<keyword evidence="2" id="KW-1185">Reference proteome</keyword>
<evidence type="ECO:0000313" key="1">
    <source>
        <dbReference type="EMBL" id="KAH7679418.1"/>
    </source>
</evidence>
<gene>
    <name evidence="1" type="ORF">IHE45_06G057200</name>
</gene>
<evidence type="ECO:0000313" key="2">
    <source>
        <dbReference type="Proteomes" id="UP000827976"/>
    </source>
</evidence>
<name>A0ACB7VXS6_DIOAL</name>
<organism evidence="1 2">
    <name type="scientific">Dioscorea alata</name>
    <name type="common">Purple yam</name>
    <dbReference type="NCBI Taxonomy" id="55571"/>
    <lineage>
        <taxon>Eukaryota</taxon>
        <taxon>Viridiplantae</taxon>
        <taxon>Streptophyta</taxon>
        <taxon>Embryophyta</taxon>
        <taxon>Tracheophyta</taxon>
        <taxon>Spermatophyta</taxon>
        <taxon>Magnoliopsida</taxon>
        <taxon>Liliopsida</taxon>
        <taxon>Dioscoreales</taxon>
        <taxon>Dioscoreaceae</taxon>
        <taxon>Dioscorea</taxon>
    </lineage>
</organism>
<reference evidence="2" key="1">
    <citation type="journal article" date="2022" name="Nat. Commun.">
        <title>Chromosome evolution and the genetic basis of agronomically important traits in greater yam.</title>
        <authorList>
            <person name="Bredeson J.V."/>
            <person name="Lyons J.B."/>
            <person name="Oniyinde I.O."/>
            <person name="Okereke N.R."/>
            <person name="Kolade O."/>
            <person name="Nnabue I."/>
            <person name="Nwadili C.O."/>
            <person name="Hribova E."/>
            <person name="Parker M."/>
            <person name="Nwogha J."/>
            <person name="Shu S."/>
            <person name="Carlson J."/>
            <person name="Kariba R."/>
            <person name="Muthemba S."/>
            <person name="Knop K."/>
            <person name="Barton G.J."/>
            <person name="Sherwood A.V."/>
            <person name="Lopez-Montes A."/>
            <person name="Asiedu R."/>
            <person name="Jamnadass R."/>
            <person name="Muchugi A."/>
            <person name="Goodstein D."/>
            <person name="Egesi C.N."/>
            <person name="Featherston J."/>
            <person name="Asfaw A."/>
            <person name="Simpson G.G."/>
            <person name="Dolezel J."/>
            <person name="Hendre P.S."/>
            <person name="Van Deynze A."/>
            <person name="Kumar P.L."/>
            <person name="Obidiegwu J.E."/>
            <person name="Bhattacharjee R."/>
            <person name="Rokhsar D.S."/>
        </authorList>
    </citation>
    <scope>NUCLEOTIDE SEQUENCE [LARGE SCALE GENOMIC DNA]</scope>
    <source>
        <strain evidence="2">cv. TDa95/00328</strain>
    </source>
</reference>